<keyword evidence="1" id="KW-0614">Plasmid</keyword>
<dbReference type="Proteomes" id="UP001322785">
    <property type="component" value="Plasmid pRinCIP108029d"/>
</dbReference>
<accession>A0ABZ1DV58</accession>
<evidence type="ECO:0000313" key="1">
    <source>
        <dbReference type="EMBL" id="WRW39425.1"/>
    </source>
</evidence>
<protein>
    <recommendedName>
        <fullName evidence="3">DNA alkylation repair protein</fullName>
    </recommendedName>
</protein>
<dbReference type="RefSeq" id="WP_193445217.1">
    <property type="nucleotide sequence ID" value="NZ_BSOQ01000008.1"/>
</dbReference>
<name>A0ABZ1DV58_9HYPH</name>
<sequence length="274" mass="30394">MSDPVLSAKLDRIHACANEMYDELHRSLLHAYVACLSHDELRRTAIASLDGPQVVLAAIRSRLNRLGKEDKALPDIDALGRDLLQIVEADHKIRARVEALLSHIYIFLSAPTRQFLLDRWRDRGGRGAGGRWLKAISGDDFLFTIDAVLDYWKDTRDEKAAKVLATRADAALLEDVLPDLVEHCQAGWIISRAALGANSIPDYTFNAIREKFPATFAYLCAKTGRKLSDKAAYEIIIDSVGGAFGDRGLAIWAIGQLNMPAVLDRVWDAREGSK</sequence>
<organism evidence="1 2">
    <name type="scientific">Rhizobium indigoferae</name>
    <dbReference type="NCBI Taxonomy" id="158891"/>
    <lineage>
        <taxon>Bacteria</taxon>
        <taxon>Pseudomonadati</taxon>
        <taxon>Pseudomonadota</taxon>
        <taxon>Alphaproteobacteria</taxon>
        <taxon>Hyphomicrobiales</taxon>
        <taxon>Rhizobiaceae</taxon>
        <taxon>Rhizobium/Agrobacterium group</taxon>
        <taxon>Rhizobium</taxon>
    </lineage>
</organism>
<reference evidence="1 2" key="1">
    <citation type="submission" date="2023-12" db="EMBL/GenBank/DDBJ databases">
        <authorList>
            <person name="Menendez E."/>
            <person name="Kaur S."/>
            <person name="Flores-Felix J.D."/>
            <person name="diCenzo G.C."/>
            <person name="Peix A."/>
            <person name="Velazquez E."/>
        </authorList>
    </citation>
    <scope>NUCLEOTIDE SEQUENCE [LARGE SCALE GENOMIC DNA]</scope>
    <source>
        <strain evidence="1 2">CIP 108029</strain>
        <plasmid evidence="1 2">pRinCIP108029d</plasmid>
    </source>
</reference>
<keyword evidence="2" id="KW-1185">Reference proteome</keyword>
<proteinExistence type="predicted"/>
<geneLocation type="plasmid" evidence="1 2">
    <name>pRinCIP108029d</name>
</geneLocation>
<dbReference type="EMBL" id="CP140637">
    <property type="protein sequence ID" value="WRW39425.1"/>
    <property type="molecule type" value="Genomic_DNA"/>
</dbReference>
<evidence type="ECO:0000313" key="2">
    <source>
        <dbReference type="Proteomes" id="UP001322785"/>
    </source>
</evidence>
<gene>
    <name evidence="1" type="ORF">U5G49_006501</name>
</gene>
<evidence type="ECO:0008006" key="3">
    <source>
        <dbReference type="Google" id="ProtNLM"/>
    </source>
</evidence>